<dbReference type="Proteomes" id="UP000015104">
    <property type="component" value="Unassembled WGS sequence"/>
</dbReference>
<protein>
    <submittedName>
        <fullName evidence="1">Uncharacterized protein</fullName>
    </submittedName>
</protein>
<sequence>MNIQLLTMNTFKQDPRKQFVALHHFYPL</sequence>
<reference evidence="2" key="1">
    <citation type="submission" date="2011-08" db="EMBL/GenBank/DDBJ databases">
        <authorList>
            <person name="Rombauts S."/>
        </authorList>
    </citation>
    <scope>NUCLEOTIDE SEQUENCE</scope>
    <source>
        <strain evidence="2">London</strain>
    </source>
</reference>
<organism evidence="1 2">
    <name type="scientific">Tetranychus urticae</name>
    <name type="common">Two-spotted spider mite</name>
    <dbReference type="NCBI Taxonomy" id="32264"/>
    <lineage>
        <taxon>Eukaryota</taxon>
        <taxon>Metazoa</taxon>
        <taxon>Ecdysozoa</taxon>
        <taxon>Arthropoda</taxon>
        <taxon>Chelicerata</taxon>
        <taxon>Arachnida</taxon>
        <taxon>Acari</taxon>
        <taxon>Acariformes</taxon>
        <taxon>Trombidiformes</taxon>
        <taxon>Prostigmata</taxon>
        <taxon>Eleutherengona</taxon>
        <taxon>Raphignathae</taxon>
        <taxon>Tetranychoidea</taxon>
        <taxon>Tetranychidae</taxon>
        <taxon>Tetranychus</taxon>
    </lineage>
</organism>
<evidence type="ECO:0000313" key="1">
    <source>
        <dbReference type="EnsemblMetazoa" id="tetur01g04950.1"/>
    </source>
</evidence>
<keyword evidence="2" id="KW-1185">Reference proteome</keyword>
<evidence type="ECO:0000313" key="2">
    <source>
        <dbReference type="Proteomes" id="UP000015104"/>
    </source>
</evidence>
<dbReference type="AlphaFoldDB" id="T1JQY5"/>
<dbReference type="EnsemblMetazoa" id="tetur01g04950.1">
    <property type="protein sequence ID" value="tetur01g04950.1"/>
    <property type="gene ID" value="tetur01g04950"/>
</dbReference>
<proteinExistence type="predicted"/>
<accession>T1JQY5</accession>
<reference evidence="1" key="2">
    <citation type="submission" date="2015-06" db="UniProtKB">
        <authorList>
            <consortium name="EnsemblMetazoa"/>
        </authorList>
    </citation>
    <scope>IDENTIFICATION</scope>
</reference>
<dbReference type="EMBL" id="CAEY01000442">
    <property type="status" value="NOT_ANNOTATED_CDS"/>
    <property type="molecule type" value="Genomic_DNA"/>
</dbReference>
<name>T1JQY5_TETUR</name>
<dbReference type="HOGENOM" id="CLU_3413332_0_0_1"/>